<dbReference type="PANTHER" id="PTHR12110:SF48">
    <property type="entry name" value="BLL3656 PROTEIN"/>
    <property type="match status" value="1"/>
</dbReference>
<dbReference type="Pfam" id="PF01261">
    <property type="entry name" value="AP_endonuc_2"/>
    <property type="match status" value="1"/>
</dbReference>
<evidence type="ECO:0000313" key="3">
    <source>
        <dbReference type="EMBL" id="MDA7419201.1"/>
    </source>
</evidence>
<dbReference type="Proteomes" id="UP001212602">
    <property type="component" value="Unassembled WGS sequence"/>
</dbReference>
<dbReference type="AlphaFoldDB" id="A0AAE3NE60"/>
<feature type="domain" description="Xylose isomerase-like TIM barrel" evidence="2">
    <location>
        <begin position="32"/>
        <end position="262"/>
    </location>
</feature>
<evidence type="ECO:0000256" key="1">
    <source>
        <dbReference type="SAM" id="SignalP"/>
    </source>
</evidence>
<proteinExistence type="predicted"/>
<name>A0AAE3NE60_9BURK</name>
<evidence type="ECO:0000259" key="2">
    <source>
        <dbReference type="Pfam" id="PF01261"/>
    </source>
</evidence>
<evidence type="ECO:0000313" key="4">
    <source>
        <dbReference type="Proteomes" id="UP001212602"/>
    </source>
</evidence>
<feature type="chain" id="PRO_5042166202" evidence="1">
    <location>
        <begin position="27"/>
        <end position="280"/>
    </location>
</feature>
<dbReference type="InterPro" id="IPR036237">
    <property type="entry name" value="Xyl_isomerase-like_sf"/>
</dbReference>
<dbReference type="InterPro" id="IPR050312">
    <property type="entry name" value="IolE/XylAMocC-like"/>
</dbReference>
<gene>
    <name evidence="3" type="ORF">PGB34_22740</name>
</gene>
<dbReference type="EMBL" id="JAQIPB010000014">
    <property type="protein sequence ID" value="MDA7419201.1"/>
    <property type="molecule type" value="Genomic_DNA"/>
</dbReference>
<organism evidence="3 4">
    <name type="scientific">Xenophilus arseniciresistens</name>
    <dbReference type="NCBI Taxonomy" id="1283306"/>
    <lineage>
        <taxon>Bacteria</taxon>
        <taxon>Pseudomonadati</taxon>
        <taxon>Pseudomonadota</taxon>
        <taxon>Betaproteobacteria</taxon>
        <taxon>Burkholderiales</taxon>
        <taxon>Comamonadaceae</taxon>
        <taxon>Xenophilus</taxon>
    </lineage>
</organism>
<reference evidence="3" key="1">
    <citation type="submission" date="2023-01" db="EMBL/GenBank/DDBJ databases">
        <title>Xenophilus mangrovi sp. nov., isolated from soil of Mangrove nature reserve.</title>
        <authorList>
            <person name="Xu S."/>
            <person name="Liu Z."/>
            <person name="Xu Y."/>
        </authorList>
    </citation>
    <scope>NUCLEOTIDE SEQUENCE</scope>
    <source>
        <strain evidence="3">YW8</strain>
    </source>
</reference>
<dbReference type="RefSeq" id="WP_271430399.1">
    <property type="nucleotide sequence ID" value="NZ_JAQIPB010000014.1"/>
</dbReference>
<keyword evidence="4" id="KW-1185">Reference proteome</keyword>
<sequence>MSAPEESRRRPTRALTLGFLSLGAQAAPLEVLDAAAQAGFGAAGLRISGRQPGDPWPGPGAAGDGFEQIRARAEALSVRISSICGYYLSAQTTPAHLLANVEAARRLGAPLIAQGCFEPDLARVADLLRGYAQAAAQAGVRIALEFMPMSSLRNIGEAQRVIAQSGAGNVGLLIDSLHLARSGAGAAEVRALDPACIFLTQLCDATARLDPSTSLLDEAMAGRMYLGDGGLDLAALVAALPAGAEIELETPVVADAALPGPQRARRAAQKAQAFFNTHFD</sequence>
<keyword evidence="1" id="KW-0732">Signal</keyword>
<protein>
    <submittedName>
        <fullName evidence="3">TIM barrel protein</fullName>
    </submittedName>
</protein>
<dbReference type="PANTHER" id="PTHR12110">
    <property type="entry name" value="HYDROXYPYRUVATE ISOMERASE"/>
    <property type="match status" value="1"/>
</dbReference>
<dbReference type="InterPro" id="IPR013022">
    <property type="entry name" value="Xyl_isomerase-like_TIM-brl"/>
</dbReference>
<accession>A0AAE3NE60</accession>
<dbReference type="Gene3D" id="3.20.20.150">
    <property type="entry name" value="Divalent-metal-dependent TIM barrel enzymes"/>
    <property type="match status" value="1"/>
</dbReference>
<feature type="signal peptide" evidence="1">
    <location>
        <begin position="1"/>
        <end position="26"/>
    </location>
</feature>
<comment type="caution">
    <text evidence="3">The sequence shown here is derived from an EMBL/GenBank/DDBJ whole genome shotgun (WGS) entry which is preliminary data.</text>
</comment>
<dbReference type="SUPFAM" id="SSF51658">
    <property type="entry name" value="Xylose isomerase-like"/>
    <property type="match status" value="1"/>
</dbReference>